<accession>A0A2X3EZ56</accession>
<dbReference type="GO" id="GO:0005737">
    <property type="term" value="C:cytoplasm"/>
    <property type="evidence" value="ECO:0007669"/>
    <property type="project" value="InterPro"/>
</dbReference>
<name>A0A2X3EZ56_KLEPN</name>
<dbReference type="InterPro" id="IPR013785">
    <property type="entry name" value="Aldolase_TIM"/>
</dbReference>
<evidence type="ECO:0000256" key="3">
    <source>
        <dbReference type="ARBA" id="ARBA00022630"/>
    </source>
</evidence>
<sequence length="145" mass="15353">MPELNVSLGALALKNPVMPASGCFAIEYSEALDFNQLGAMVLKSVSPISRPGNPVPRVCETRGGMMNAIGIPSQGLEYHRSQIIPAYSAFSTPLIVSISADTSESFASAVAEMALPSVAAIEVNISCPQPRSRRNGLCHVSRHNL</sequence>
<evidence type="ECO:0000259" key="6">
    <source>
        <dbReference type="Pfam" id="PF01180"/>
    </source>
</evidence>
<feature type="domain" description="Dihydroorotate dehydrogenase catalytic" evidence="6">
    <location>
        <begin position="4"/>
        <end position="130"/>
    </location>
</feature>
<dbReference type="PROSITE" id="PS00911">
    <property type="entry name" value="DHODEHASE_1"/>
    <property type="match status" value="1"/>
</dbReference>
<dbReference type="EC" id="1.3.1.14" evidence="7"/>
<evidence type="ECO:0000313" key="7">
    <source>
        <dbReference type="EMBL" id="SQC41571.1"/>
    </source>
</evidence>
<evidence type="ECO:0000256" key="2">
    <source>
        <dbReference type="ARBA" id="ARBA00004725"/>
    </source>
</evidence>
<dbReference type="InterPro" id="IPR005720">
    <property type="entry name" value="Dihydroorotate_DH_cat"/>
</dbReference>
<keyword evidence="4" id="KW-0288">FMN</keyword>
<dbReference type="Proteomes" id="UP000251721">
    <property type="component" value="Unassembled WGS sequence"/>
</dbReference>
<evidence type="ECO:0000313" key="8">
    <source>
        <dbReference type="Proteomes" id="UP000251721"/>
    </source>
</evidence>
<protein>
    <submittedName>
        <fullName evidence="7">Dihydroorotate dehydrogenase B (NAD(+)), catalytic subunit</fullName>
        <ecNumber evidence="7">1.3.1.14</ecNumber>
    </submittedName>
</protein>
<keyword evidence="3" id="KW-0285">Flavoprotein</keyword>
<keyword evidence="5 7" id="KW-0560">Oxidoreductase</keyword>
<dbReference type="SUPFAM" id="SSF51395">
    <property type="entry name" value="FMN-linked oxidoreductases"/>
    <property type="match status" value="1"/>
</dbReference>
<evidence type="ECO:0000256" key="4">
    <source>
        <dbReference type="ARBA" id="ARBA00022643"/>
    </source>
</evidence>
<organism evidence="7 8">
    <name type="scientific">Klebsiella pneumoniae</name>
    <dbReference type="NCBI Taxonomy" id="573"/>
    <lineage>
        <taxon>Bacteria</taxon>
        <taxon>Pseudomonadati</taxon>
        <taxon>Pseudomonadota</taxon>
        <taxon>Gammaproteobacteria</taxon>
        <taxon>Enterobacterales</taxon>
        <taxon>Enterobacteriaceae</taxon>
        <taxon>Klebsiella/Raoultella group</taxon>
        <taxon>Klebsiella</taxon>
        <taxon>Klebsiella pneumoniae complex</taxon>
    </lineage>
</organism>
<dbReference type="Gene3D" id="3.20.20.70">
    <property type="entry name" value="Aldolase class I"/>
    <property type="match status" value="1"/>
</dbReference>
<dbReference type="GO" id="GO:0044205">
    <property type="term" value="P:'de novo' UMP biosynthetic process"/>
    <property type="evidence" value="ECO:0007669"/>
    <property type="project" value="UniProtKB-UniPathway"/>
</dbReference>
<proteinExistence type="predicted"/>
<dbReference type="GO" id="GO:0004589">
    <property type="term" value="F:dihydroorotate dehydrogenase (NAD+) activity"/>
    <property type="evidence" value="ECO:0007669"/>
    <property type="project" value="UniProtKB-EC"/>
</dbReference>
<dbReference type="EMBL" id="UAWQ01000005">
    <property type="protein sequence ID" value="SQC41571.1"/>
    <property type="molecule type" value="Genomic_DNA"/>
</dbReference>
<dbReference type="Pfam" id="PF01180">
    <property type="entry name" value="DHO_dh"/>
    <property type="match status" value="1"/>
</dbReference>
<comment type="pathway">
    <text evidence="2">Pyrimidine metabolism; UMP biosynthesis via de novo pathway.</text>
</comment>
<evidence type="ECO:0000256" key="1">
    <source>
        <dbReference type="ARBA" id="ARBA00001917"/>
    </source>
</evidence>
<dbReference type="UniPathway" id="UPA00070"/>
<dbReference type="InterPro" id="IPR001295">
    <property type="entry name" value="Dihydroorotate_DH_CS"/>
</dbReference>
<gene>
    <name evidence="7" type="primary">pyrDB</name>
    <name evidence="7" type="ORF">NCTC13465_00814</name>
</gene>
<evidence type="ECO:0000256" key="5">
    <source>
        <dbReference type="ARBA" id="ARBA00023002"/>
    </source>
</evidence>
<dbReference type="GO" id="GO:0006207">
    <property type="term" value="P:'de novo' pyrimidine nucleobase biosynthetic process"/>
    <property type="evidence" value="ECO:0007669"/>
    <property type="project" value="InterPro"/>
</dbReference>
<comment type="cofactor">
    <cofactor evidence="1">
        <name>FMN</name>
        <dbReference type="ChEBI" id="CHEBI:58210"/>
    </cofactor>
</comment>
<reference evidence="7 8" key="1">
    <citation type="submission" date="2018-06" db="EMBL/GenBank/DDBJ databases">
        <authorList>
            <consortium name="Pathogen Informatics"/>
            <person name="Doyle S."/>
        </authorList>
    </citation>
    <scope>NUCLEOTIDE SEQUENCE [LARGE SCALE GENOMIC DNA]</scope>
    <source>
        <strain evidence="7 8">NCTC13465</strain>
    </source>
</reference>
<dbReference type="AlphaFoldDB" id="A0A2X3EZ56"/>